<evidence type="ECO:0000256" key="1">
    <source>
        <dbReference type="ARBA" id="ARBA00008903"/>
    </source>
</evidence>
<dbReference type="SUPFAM" id="SSF51735">
    <property type="entry name" value="NAD(P)-binding Rossmann-fold domains"/>
    <property type="match status" value="1"/>
</dbReference>
<dbReference type="eggNOG" id="COG2423">
    <property type="taxonomic scope" value="Bacteria"/>
</dbReference>
<dbReference type="Gene3D" id="3.40.50.720">
    <property type="entry name" value="NAD(P)-binding Rossmann-like Domain"/>
    <property type="match status" value="1"/>
</dbReference>
<organism evidence="2 3">
    <name type="scientific">Ruegeria pomeroyi (strain ATCC 700808 / DSM 15171 / DSS-3)</name>
    <name type="common">Silicibacter pomeroyi</name>
    <dbReference type="NCBI Taxonomy" id="246200"/>
    <lineage>
        <taxon>Bacteria</taxon>
        <taxon>Pseudomonadati</taxon>
        <taxon>Pseudomonadota</taxon>
        <taxon>Alphaproteobacteria</taxon>
        <taxon>Rhodobacterales</taxon>
        <taxon>Roseobacteraceae</taxon>
        <taxon>Ruegeria</taxon>
    </lineage>
</organism>
<dbReference type="GO" id="GO:0019752">
    <property type="term" value="P:carboxylic acid metabolic process"/>
    <property type="evidence" value="ECO:0007669"/>
    <property type="project" value="UniProtKB-ARBA"/>
</dbReference>
<dbReference type="Gene3D" id="3.30.1780.10">
    <property type="entry name" value="ornithine cyclodeaminase, domain 1"/>
    <property type="match status" value="1"/>
</dbReference>
<dbReference type="HOGENOM" id="CLU_042088_2_0_5"/>
<dbReference type="PIRSF" id="PIRSF001439">
    <property type="entry name" value="CryM"/>
    <property type="match status" value="1"/>
</dbReference>
<dbReference type="NCBIfam" id="NF006141">
    <property type="entry name" value="PRK08291.1"/>
    <property type="match status" value="1"/>
</dbReference>
<dbReference type="NCBIfam" id="TIGR02992">
    <property type="entry name" value="ectoine_eutC"/>
    <property type="match status" value="1"/>
</dbReference>
<reference evidence="2 3" key="2">
    <citation type="journal article" date="2014" name="Stand. Genomic Sci.">
        <title>An updated genome annotation for the model marine bacterium Ruegeria pomeroyi DSS-3.</title>
        <authorList>
            <person name="Rivers A.R."/>
            <person name="Smith C.B."/>
            <person name="Moran M.A."/>
        </authorList>
    </citation>
    <scope>GENOME REANNOTATION</scope>
    <source>
        <strain evidence="3">ATCC 700808 / DSM 15171 / DSS-3</strain>
    </source>
</reference>
<dbReference type="PaxDb" id="246200-SPO1141"/>
<dbReference type="STRING" id="246200.SPO1141"/>
<dbReference type="InterPro" id="IPR014334">
    <property type="entry name" value="Ectoine_EutC"/>
</dbReference>
<dbReference type="Pfam" id="PF02423">
    <property type="entry name" value="OCD_Mu_crystall"/>
    <property type="match status" value="1"/>
</dbReference>
<reference evidence="2 3" key="1">
    <citation type="journal article" date="2004" name="Nature">
        <title>Genome sequence of Silicibacter pomeroyi reveals adaptations to the marine environment.</title>
        <authorList>
            <person name="Moran M.A."/>
            <person name="Buchan A."/>
            <person name="Gonzalez J.M."/>
            <person name="Heidelberg J.F."/>
            <person name="Whitman W.B."/>
            <person name="Kiene R.P."/>
            <person name="Henriksen J.R."/>
            <person name="King G.M."/>
            <person name="Belas R."/>
            <person name="Fuqua C."/>
            <person name="Brinkac L."/>
            <person name="Lewis M."/>
            <person name="Johri S."/>
            <person name="Weaver B."/>
            <person name="Pai G."/>
            <person name="Eisen J.A."/>
            <person name="Rahe E."/>
            <person name="Sheldon W.M."/>
            <person name="Ye W."/>
            <person name="Miller T.R."/>
            <person name="Carlton J."/>
            <person name="Rasko D.A."/>
            <person name="Paulsen I.T."/>
            <person name="Ren Q."/>
            <person name="Daugherty S.C."/>
            <person name="Deboy R.T."/>
            <person name="Dodson R.J."/>
            <person name="Durkin A.S."/>
            <person name="Madupu R."/>
            <person name="Nelson W.C."/>
            <person name="Sullivan S.A."/>
            <person name="Rosovitz M.J."/>
            <person name="Haft D.H."/>
            <person name="Selengut J."/>
            <person name="Ward N."/>
        </authorList>
    </citation>
    <scope>NUCLEOTIDE SEQUENCE [LARGE SCALE GENOMIC DNA]</scope>
    <source>
        <strain evidence="3">ATCC 700808 / DSM 15171 / DSS-3</strain>
    </source>
</reference>
<protein>
    <submittedName>
        <fullName evidence="2">Ornithine cyclodeaminase/mu-crystallin family protein</fullName>
    </submittedName>
</protein>
<evidence type="ECO:0000313" key="2">
    <source>
        <dbReference type="EMBL" id="AAV94441.1"/>
    </source>
</evidence>
<accession>Q5LUB3</accession>
<dbReference type="InterPro" id="IPR023401">
    <property type="entry name" value="ODC_N"/>
</dbReference>
<dbReference type="AlphaFoldDB" id="Q5LUB3"/>
<sequence length="344" mass="35982">MKTWMWKPTSKEAQMPDIRILTEAELRDLVPLDLDAVDCVEQGFTTLAGGKVVMPPIMTLGVPDHNGEVCVKTAYVPGIDSFAMKMSPGFFDNPKIGLPSTTGLMVVFSSRTGILEALLLDNGYLTDVRTAAAGAVAARHLARAEASHVCIIGAGVQARMQLQAMTLVRDIESAAIWARDVAKAEAAAASLRQDLGIDVTVGTDIAQAVSPADIVITTTPASSPVIRAEWLQPGQLVIAMGSDQEHKGELEPACLTKADLYVPDSQAQCALKGELRSAIEAGLIAAGQSFAELGQVTSGQTPGRRSDRELIIADLTGTGVQDTAIATLAGNRADATGAGATFTS</sequence>
<dbReference type="KEGG" id="sil:SPO1141"/>
<dbReference type="InterPro" id="IPR003462">
    <property type="entry name" value="ODC_Mu_crystall"/>
</dbReference>
<dbReference type="GO" id="GO:0005737">
    <property type="term" value="C:cytoplasm"/>
    <property type="evidence" value="ECO:0007669"/>
    <property type="project" value="TreeGrafter"/>
</dbReference>
<keyword evidence="3" id="KW-1185">Reference proteome</keyword>
<dbReference type="PANTHER" id="PTHR13812">
    <property type="entry name" value="KETIMINE REDUCTASE MU-CRYSTALLIN"/>
    <property type="match status" value="1"/>
</dbReference>
<dbReference type="PANTHER" id="PTHR13812:SF19">
    <property type="entry name" value="KETIMINE REDUCTASE MU-CRYSTALLIN"/>
    <property type="match status" value="1"/>
</dbReference>
<evidence type="ECO:0000313" key="3">
    <source>
        <dbReference type="Proteomes" id="UP000001023"/>
    </source>
</evidence>
<dbReference type="Proteomes" id="UP000001023">
    <property type="component" value="Chromosome"/>
</dbReference>
<dbReference type="EMBL" id="CP000031">
    <property type="protein sequence ID" value="AAV94441.1"/>
    <property type="molecule type" value="Genomic_DNA"/>
</dbReference>
<proteinExistence type="inferred from homology"/>
<comment type="similarity">
    <text evidence="1">Belongs to the ornithine cyclodeaminase/mu-crystallin family.</text>
</comment>
<dbReference type="GO" id="GO:0016491">
    <property type="term" value="F:oxidoreductase activity"/>
    <property type="evidence" value="ECO:0007669"/>
    <property type="project" value="UniProtKB-ARBA"/>
</dbReference>
<dbReference type="InterPro" id="IPR036291">
    <property type="entry name" value="NAD(P)-bd_dom_sf"/>
</dbReference>
<gene>
    <name evidence="2" type="primary">eutC</name>
    <name evidence="2" type="ordered locus">SPO1141</name>
</gene>
<name>Q5LUB3_RUEPO</name>
<dbReference type="FunFam" id="3.40.50.720:FF:000311">
    <property type="entry name" value="Ornithine cyclodeaminase"/>
    <property type="match status" value="1"/>
</dbReference>